<dbReference type="SUPFAM" id="SSF102588">
    <property type="entry name" value="LmbE-like"/>
    <property type="match status" value="1"/>
</dbReference>
<name>A0ABV1D043_9FIRM</name>
<evidence type="ECO:0000313" key="1">
    <source>
        <dbReference type="EMBL" id="MEQ2423760.1"/>
    </source>
</evidence>
<dbReference type="RefSeq" id="WP_008720382.1">
    <property type="nucleotide sequence ID" value="NZ_JAJFDX010000003.1"/>
</dbReference>
<dbReference type="Proteomes" id="UP001454086">
    <property type="component" value="Unassembled WGS sequence"/>
</dbReference>
<dbReference type="Pfam" id="PF02585">
    <property type="entry name" value="PIG-L"/>
    <property type="match status" value="1"/>
</dbReference>
<dbReference type="InterPro" id="IPR024078">
    <property type="entry name" value="LmbE-like_dom_sf"/>
</dbReference>
<keyword evidence="2" id="KW-1185">Reference proteome</keyword>
<proteinExistence type="predicted"/>
<dbReference type="InterPro" id="IPR003737">
    <property type="entry name" value="GlcNAc_PI_deacetylase-related"/>
</dbReference>
<gene>
    <name evidence="1" type="ORF">WMQ36_02120</name>
</gene>
<dbReference type="PANTHER" id="PTHR12993:SF29">
    <property type="entry name" value="BLR3841 PROTEIN"/>
    <property type="match status" value="1"/>
</dbReference>
<dbReference type="PANTHER" id="PTHR12993">
    <property type="entry name" value="N-ACETYLGLUCOSAMINYL-PHOSPHATIDYLINOSITOL DE-N-ACETYLASE-RELATED"/>
    <property type="match status" value="1"/>
</dbReference>
<reference evidence="1 2" key="1">
    <citation type="submission" date="2024-03" db="EMBL/GenBank/DDBJ databases">
        <title>Human intestinal bacterial collection.</title>
        <authorList>
            <person name="Pauvert C."/>
            <person name="Hitch T.C.A."/>
            <person name="Clavel T."/>
        </authorList>
    </citation>
    <scope>NUCLEOTIDE SEQUENCE [LARGE SCALE GENOMIC DNA]</scope>
    <source>
        <strain evidence="1 2">CLA-SR-H021</strain>
    </source>
</reference>
<sequence length="249" mass="27838">MFSDQRLLVVSAHSADWVWRSSGTIAKYLAGGAQVYVVCLTYGARGESGPLWKQEGQDAENVKKIRLTESMNAAKVLGVTNFEMWDYDDCMLEVSPEIIRKLNEKIREVQPTLIITHDKVDLTNPDHGFARDIVYRASIMSRQAGIESSGLKPAKAAPIYGFEASEPERSGYVPAVYIDITDFFEKKLEAMKCIATQTEGPHIHTRLSTHRGWQASRTIGDKNIKYAESFTMSDSLVVAELPVSKLQTF</sequence>
<evidence type="ECO:0000313" key="2">
    <source>
        <dbReference type="Proteomes" id="UP001454086"/>
    </source>
</evidence>
<comment type="caution">
    <text evidence="1">The sequence shown here is derived from an EMBL/GenBank/DDBJ whole genome shotgun (WGS) entry which is preliminary data.</text>
</comment>
<protein>
    <submittedName>
        <fullName evidence="1">PIG-L deacetylase family protein</fullName>
    </submittedName>
</protein>
<organism evidence="1 2">
    <name type="scientific">Enterocloster hominis</name>
    <name type="common">ex Hitch et al. 2024</name>
    <dbReference type="NCBI Taxonomy" id="1917870"/>
    <lineage>
        <taxon>Bacteria</taxon>
        <taxon>Bacillati</taxon>
        <taxon>Bacillota</taxon>
        <taxon>Clostridia</taxon>
        <taxon>Lachnospirales</taxon>
        <taxon>Lachnospiraceae</taxon>
        <taxon>Enterocloster</taxon>
    </lineage>
</organism>
<accession>A0ABV1D043</accession>
<dbReference type="Gene3D" id="3.40.50.10320">
    <property type="entry name" value="LmbE-like"/>
    <property type="match status" value="1"/>
</dbReference>
<dbReference type="EMBL" id="JBBMFM010000004">
    <property type="protein sequence ID" value="MEQ2423760.1"/>
    <property type="molecule type" value="Genomic_DNA"/>
</dbReference>